<reference evidence="2" key="1">
    <citation type="submission" date="2020-05" db="EMBL/GenBank/DDBJ databases">
        <authorList>
            <person name="Chiriac C."/>
            <person name="Salcher M."/>
            <person name="Ghai R."/>
            <person name="Kavagutti S V."/>
        </authorList>
    </citation>
    <scope>NUCLEOTIDE SEQUENCE</scope>
</reference>
<dbReference type="AlphaFoldDB" id="A0A6J7DU21"/>
<dbReference type="GO" id="GO:0048038">
    <property type="term" value="F:quinone binding"/>
    <property type="evidence" value="ECO:0007669"/>
    <property type="project" value="TreeGrafter"/>
</dbReference>
<dbReference type="Pfam" id="PF13561">
    <property type="entry name" value="adh_short_C2"/>
    <property type="match status" value="1"/>
</dbReference>
<dbReference type="CDD" id="cd05233">
    <property type="entry name" value="SDR_c"/>
    <property type="match status" value="1"/>
</dbReference>
<evidence type="ECO:0000313" key="2">
    <source>
        <dbReference type="EMBL" id="CAB4871829.1"/>
    </source>
</evidence>
<dbReference type="InterPro" id="IPR002347">
    <property type="entry name" value="SDR_fam"/>
</dbReference>
<dbReference type="PANTHER" id="PTHR42760:SF122">
    <property type="entry name" value="NAD(P)-BINDING PROTEIN"/>
    <property type="match status" value="1"/>
</dbReference>
<dbReference type="PRINTS" id="PR00081">
    <property type="entry name" value="GDHRDH"/>
</dbReference>
<dbReference type="PANTHER" id="PTHR42760">
    <property type="entry name" value="SHORT-CHAIN DEHYDROGENASES/REDUCTASES FAMILY MEMBER"/>
    <property type="match status" value="1"/>
</dbReference>
<dbReference type="EMBL" id="CAFBLH010000032">
    <property type="protein sequence ID" value="CAB4871829.1"/>
    <property type="molecule type" value="Genomic_DNA"/>
</dbReference>
<dbReference type="Gene3D" id="3.40.50.720">
    <property type="entry name" value="NAD(P)-binding Rossmann-like Domain"/>
    <property type="match status" value="1"/>
</dbReference>
<organism evidence="2">
    <name type="scientific">freshwater metagenome</name>
    <dbReference type="NCBI Taxonomy" id="449393"/>
    <lineage>
        <taxon>unclassified sequences</taxon>
        <taxon>metagenomes</taxon>
        <taxon>ecological metagenomes</taxon>
    </lineage>
</organism>
<gene>
    <name evidence="2" type="ORF">UFOPK3342_01024</name>
</gene>
<dbReference type="GO" id="GO:0006633">
    <property type="term" value="P:fatty acid biosynthetic process"/>
    <property type="evidence" value="ECO:0007669"/>
    <property type="project" value="TreeGrafter"/>
</dbReference>
<name>A0A6J7DU21_9ZZZZ</name>
<accession>A0A6J7DU21</accession>
<evidence type="ECO:0000256" key="1">
    <source>
        <dbReference type="ARBA" id="ARBA00006484"/>
    </source>
</evidence>
<dbReference type="SUPFAM" id="SSF51735">
    <property type="entry name" value="NAD(P)-binding Rossmann-fold domains"/>
    <property type="match status" value="1"/>
</dbReference>
<protein>
    <submittedName>
        <fullName evidence="2">Unannotated protein</fullName>
    </submittedName>
</protein>
<proteinExistence type="inferred from homology"/>
<sequence>MGQDMNIWSSSLNGQVAIVTGAGSGLGRASALGLLKAGATVVATDISQKGLDETKALAIDIGFPSLVTKIMDVSVESEVKRVFQETESELGSLDILHSNAGVERYIALEEMEEVDLDLLLDVDLKGVLLTCKHAIPAMRRAGGGSIVITSSVQASHSLPGCVVYAAAKAGVIAAARTLALEVGNGNIRVNAISPGTINTPMLTRDLADMNVGKAEEFLDTVKSANALHRIGEASEIADAVVFLCSDKALYITGSNLVVDGGFTAVKSI</sequence>
<dbReference type="FunFam" id="3.40.50.720:FF:000084">
    <property type="entry name" value="Short-chain dehydrogenase reductase"/>
    <property type="match status" value="1"/>
</dbReference>
<dbReference type="InterPro" id="IPR036291">
    <property type="entry name" value="NAD(P)-bd_dom_sf"/>
</dbReference>
<dbReference type="GO" id="GO:0016616">
    <property type="term" value="F:oxidoreductase activity, acting on the CH-OH group of donors, NAD or NADP as acceptor"/>
    <property type="evidence" value="ECO:0007669"/>
    <property type="project" value="TreeGrafter"/>
</dbReference>
<comment type="similarity">
    <text evidence="1">Belongs to the short-chain dehydrogenases/reductases (SDR) family.</text>
</comment>
<dbReference type="PRINTS" id="PR00080">
    <property type="entry name" value="SDRFAMILY"/>
</dbReference>